<protein>
    <recommendedName>
        <fullName evidence="5">Aldose 1-epimerase</fullName>
        <ecNumber evidence="5">5.1.3.3</ecNumber>
    </recommendedName>
</protein>
<keyword evidence="3 5" id="KW-0413">Isomerase</keyword>
<dbReference type="CDD" id="cd09019">
    <property type="entry name" value="galactose_mutarotase_like"/>
    <property type="match status" value="1"/>
</dbReference>
<accession>A0ABU9BNX9</accession>
<comment type="pathway">
    <text evidence="1 5">Carbohydrate metabolism; hexose metabolism.</text>
</comment>
<dbReference type="PIRSF" id="PIRSF005096">
    <property type="entry name" value="GALM"/>
    <property type="match status" value="1"/>
</dbReference>
<dbReference type="PANTHER" id="PTHR10091:SF0">
    <property type="entry name" value="GALACTOSE MUTAROTASE"/>
    <property type="match status" value="1"/>
</dbReference>
<dbReference type="InterPro" id="IPR015443">
    <property type="entry name" value="Aldose_1-epimerase"/>
</dbReference>
<organism evidence="7 8">
    <name type="scientific">Ideonella lacteola</name>
    <dbReference type="NCBI Taxonomy" id="2984193"/>
    <lineage>
        <taxon>Bacteria</taxon>
        <taxon>Pseudomonadati</taxon>
        <taxon>Pseudomonadota</taxon>
        <taxon>Betaproteobacteria</taxon>
        <taxon>Burkholderiales</taxon>
        <taxon>Sphaerotilaceae</taxon>
        <taxon>Ideonella</taxon>
    </lineage>
</organism>
<dbReference type="EMBL" id="JBBUTG010000004">
    <property type="protein sequence ID" value="MEK8030794.1"/>
    <property type="molecule type" value="Genomic_DNA"/>
</dbReference>
<evidence type="ECO:0000256" key="6">
    <source>
        <dbReference type="SAM" id="MobiDB-lite"/>
    </source>
</evidence>
<dbReference type="SUPFAM" id="SSF74650">
    <property type="entry name" value="Galactose mutarotase-like"/>
    <property type="match status" value="1"/>
</dbReference>
<dbReference type="PANTHER" id="PTHR10091">
    <property type="entry name" value="ALDOSE-1-EPIMERASE"/>
    <property type="match status" value="1"/>
</dbReference>
<evidence type="ECO:0000256" key="1">
    <source>
        <dbReference type="ARBA" id="ARBA00005028"/>
    </source>
</evidence>
<keyword evidence="8" id="KW-1185">Reference proteome</keyword>
<evidence type="ECO:0000256" key="2">
    <source>
        <dbReference type="ARBA" id="ARBA00006206"/>
    </source>
</evidence>
<proteinExistence type="inferred from homology"/>
<sequence length="357" mass="38768">MPYPLPSVESREFGRLADGRVVHEYTLRCGGITLSAITLGGIVTRLLVPDRHGELANVVLGFDGLTDYVERNPNFGVIVGRYANRIANAQFSLDGQVHQLPQNDGTNCLHGGPGGFGTQLWSAEPAADGSPRLTLKYVSAAGEQGFPGCLRTTVHYTLGPDASWRIDYEAITDAPTVVNLSHHDYFNLGGAGSVLQHRLQLTASRYMEVGPGLIPSGVAPVSGTPFDFRTPAVIEARIRQPHQQLGLGRGYDHCWLLDRRSPDGLELAARLEDPTSGRAMSVWTTEPAIQFYSGNFLDGRLLGSGGQRYRQGDGLCLETQHAPDSPNRPDSPAWPSTVLRPGQIYRSATEHRFEAVS</sequence>
<reference evidence="7 8" key="1">
    <citation type="submission" date="2024-04" db="EMBL/GenBank/DDBJ databases">
        <title>Novel species of the genus Ideonella isolated from streams.</title>
        <authorList>
            <person name="Lu H."/>
        </authorList>
    </citation>
    <scope>NUCLEOTIDE SEQUENCE [LARGE SCALE GENOMIC DNA]</scope>
    <source>
        <strain evidence="7 8">DXS29W</strain>
    </source>
</reference>
<evidence type="ECO:0000256" key="5">
    <source>
        <dbReference type="PIRNR" id="PIRNR005096"/>
    </source>
</evidence>
<comment type="caution">
    <text evidence="7">The sequence shown here is derived from an EMBL/GenBank/DDBJ whole genome shotgun (WGS) entry which is preliminary data.</text>
</comment>
<dbReference type="InterPro" id="IPR047215">
    <property type="entry name" value="Galactose_mutarotase-like"/>
</dbReference>
<dbReference type="InterPro" id="IPR008183">
    <property type="entry name" value="Aldose_1/G6P_1-epimerase"/>
</dbReference>
<evidence type="ECO:0000256" key="4">
    <source>
        <dbReference type="ARBA" id="ARBA00023277"/>
    </source>
</evidence>
<dbReference type="Gene3D" id="2.70.98.10">
    <property type="match status" value="1"/>
</dbReference>
<dbReference type="InterPro" id="IPR014718">
    <property type="entry name" value="GH-type_carb-bd"/>
</dbReference>
<evidence type="ECO:0000313" key="7">
    <source>
        <dbReference type="EMBL" id="MEK8030794.1"/>
    </source>
</evidence>
<dbReference type="Pfam" id="PF01263">
    <property type="entry name" value="Aldose_epim"/>
    <property type="match status" value="1"/>
</dbReference>
<feature type="region of interest" description="Disordered" evidence="6">
    <location>
        <begin position="317"/>
        <end position="341"/>
    </location>
</feature>
<comment type="catalytic activity">
    <reaction evidence="5">
        <text>alpha-D-glucose = beta-D-glucose</text>
        <dbReference type="Rhea" id="RHEA:10264"/>
        <dbReference type="ChEBI" id="CHEBI:15903"/>
        <dbReference type="ChEBI" id="CHEBI:17925"/>
        <dbReference type="EC" id="5.1.3.3"/>
    </reaction>
</comment>
<dbReference type="NCBIfam" id="NF008277">
    <property type="entry name" value="PRK11055.1"/>
    <property type="match status" value="1"/>
</dbReference>
<evidence type="ECO:0000256" key="3">
    <source>
        <dbReference type="ARBA" id="ARBA00023235"/>
    </source>
</evidence>
<dbReference type="RefSeq" id="WP_341425167.1">
    <property type="nucleotide sequence ID" value="NZ_JBBUTG010000004.1"/>
</dbReference>
<dbReference type="GO" id="GO:0016853">
    <property type="term" value="F:isomerase activity"/>
    <property type="evidence" value="ECO:0007669"/>
    <property type="project" value="UniProtKB-KW"/>
</dbReference>
<comment type="similarity">
    <text evidence="2 5">Belongs to the aldose epimerase family.</text>
</comment>
<evidence type="ECO:0000313" key="8">
    <source>
        <dbReference type="Proteomes" id="UP001371218"/>
    </source>
</evidence>
<dbReference type="InterPro" id="IPR011013">
    <property type="entry name" value="Gal_mutarotase_sf_dom"/>
</dbReference>
<dbReference type="Proteomes" id="UP001371218">
    <property type="component" value="Unassembled WGS sequence"/>
</dbReference>
<name>A0ABU9BNX9_9BURK</name>
<keyword evidence="4 5" id="KW-0119">Carbohydrate metabolism</keyword>
<gene>
    <name evidence="7" type="ORF">AACH06_08215</name>
</gene>
<dbReference type="EC" id="5.1.3.3" evidence="5"/>